<evidence type="ECO:0000256" key="2">
    <source>
        <dbReference type="ARBA" id="ARBA00022801"/>
    </source>
</evidence>
<dbReference type="PANTHER" id="PTHR43002">
    <property type="entry name" value="GLYCOGEN DEBRANCHING ENZYME"/>
    <property type="match status" value="1"/>
</dbReference>
<dbReference type="CDD" id="cd11326">
    <property type="entry name" value="AmyAc_Glg_debranch"/>
    <property type="match status" value="1"/>
</dbReference>
<feature type="domain" description="Glycosyl hydrolase family 13 catalytic" evidence="5">
    <location>
        <begin position="158"/>
        <end position="568"/>
    </location>
</feature>
<dbReference type="Gene3D" id="3.20.20.80">
    <property type="entry name" value="Glycosidases"/>
    <property type="match status" value="1"/>
</dbReference>
<dbReference type="GO" id="GO:0005980">
    <property type="term" value="P:glycogen catabolic process"/>
    <property type="evidence" value="ECO:0007669"/>
    <property type="project" value="InterPro"/>
</dbReference>
<dbReference type="InterPro" id="IPR013780">
    <property type="entry name" value="Glyco_hydro_b"/>
</dbReference>
<evidence type="ECO:0000256" key="3">
    <source>
        <dbReference type="ARBA" id="ARBA00023295"/>
    </source>
</evidence>
<dbReference type="SUPFAM" id="SSF51445">
    <property type="entry name" value="(Trans)glycosidases"/>
    <property type="match status" value="1"/>
</dbReference>
<dbReference type="EMBL" id="WLYK01000011">
    <property type="protein sequence ID" value="MTD16723.1"/>
    <property type="molecule type" value="Genomic_DNA"/>
</dbReference>
<dbReference type="Gene3D" id="2.60.40.10">
    <property type="entry name" value="Immunoglobulins"/>
    <property type="match status" value="1"/>
</dbReference>
<evidence type="ECO:0000256" key="1">
    <source>
        <dbReference type="ARBA" id="ARBA00008061"/>
    </source>
</evidence>
<dbReference type="InterPro" id="IPR017853">
    <property type="entry name" value="GH"/>
</dbReference>
<dbReference type="InterPro" id="IPR044505">
    <property type="entry name" value="GlgX_Isoamylase_N_E_set"/>
</dbReference>
<keyword evidence="7" id="KW-1185">Reference proteome</keyword>
<dbReference type="Gene3D" id="2.60.40.1180">
    <property type="entry name" value="Golgi alpha-mannosidase II"/>
    <property type="match status" value="1"/>
</dbReference>
<protein>
    <submittedName>
        <fullName evidence="6">Glycogen debranching protein GlgX</fullName>
    </submittedName>
</protein>
<accession>A0A7K1FU62</accession>
<evidence type="ECO:0000313" key="7">
    <source>
        <dbReference type="Proteomes" id="UP000460221"/>
    </source>
</evidence>
<keyword evidence="2" id="KW-0378">Hydrolase</keyword>
<dbReference type="InterPro" id="IPR014756">
    <property type="entry name" value="Ig_E-set"/>
</dbReference>
<feature type="compositionally biased region" description="Basic and acidic residues" evidence="4">
    <location>
        <begin position="454"/>
        <end position="468"/>
    </location>
</feature>
<comment type="similarity">
    <text evidence="1">Belongs to the glycosyl hydrolase 13 family.</text>
</comment>
<dbReference type="CDD" id="cd02856">
    <property type="entry name" value="E_set_GDE_Isoamylase_N"/>
    <property type="match status" value="1"/>
</dbReference>
<dbReference type="InterPro" id="IPR011837">
    <property type="entry name" value="Glycogen_debranch_GlgX"/>
</dbReference>
<sequence length="713" mass="76928">MAPPSDPPNGLHLAALPGAAGTSIFPGTPFPLGAHVVDGGTNFSVVADTEDIELCLVNAQGEELCLPLQERTYGIWHTFVPGVGAGQRYGYRVRDRDPSKILLDPYARRLDSTAYDLEAASTPGADTLGKVPLGMVTGGQVSTSPRPEVPWAHTVIYEAHLVGMTRRHPAVPPRLRGTYLGMANPAIIDHLKSLGVTTVELLPVHAHADEPGLVASGRTNYWGYATLSFFAPHPAYATAPGRENAEFVAMVDALHGAGIEVMLDVVYNHTCEGGAADPITLAYRGLAPDRYYLPPGHDITGTGNTLDPAGMAVIRLVTDSLRHWAALGVDGFRFDLASVLGRPHGGHFDAGSALLSAIAADPVLSQRKLIAEPWDATGEGYAVGRFGAHWSEWNDRYRDGVRDFWRGVGGVRNMGYRLSGSQDLYGDRRPWASINFVTAHDGFTLRDLVSYDHKHNETNGEGNRDGTDNNRSSGYGAEGETDDPAIREIRLRQARNIVGTLLLSSGTPMLTMGDELWRTQGGNNNAYCQDNDTSWVDWAGLLRPDGSPVSGTDEADMLAFVTRTLALRIDSPALHQAEFFEGRAPVGGDGVADLVWFSPDGNPMTDGDWFDDGRHTLMMWLDGRDVRGHTAAGGPLIDDSWLLVLHAGADPVEISLPGRPYGDAYTREIDTASPTGEPREIQNDPLPLVLAAGLEMTLPGRTLWLLRAHRDPA</sequence>
<dbReference type="InterPro" id="IPR004193">
    <property type="entry name" value="Glyco_hydro_13_N"/>
</dbReference>
<evidence type="ECO:0000313" key="6">
    <source>
        <dbReference type="EMBL" id="MTD16723.1"/>
    </source>
</evidence>
<feature type="region of interest" description="Disordered" evidence="4">
    <location>
        <begin position="454"/>
        <end position="483"/>
    </location>
</feature>
<dbReference type="InterPro" id="IPR006047">
    <property type="entry name" value="GH13_cat_dom"/>
</dbReference>
<dbReference type="Pfam" id="PF02922">
    <property type="entry name" value="CBM_48"/>
    <property type="match status" value="1"/>
</dbReference>
<dbReference type="Proteomes" id="UP000460221">
    <property type="component" value="Unassembled WGS sequence"/>
</dbReference>
<dbReference type="GO" id="GO:0004135">
    <property type="term" value="F:amylo-alpha-1,6-glucosidase activity"/>
    <property type="evidence" value="ECO:0007669"/>
    <property type="project" value="InterPro"/>
</dbReference>
<dbReference type="InterPro" id="IPR013783">
    <property type="entry name" value="Ig-like_fold"/>
</dbReference>
<comment type="caution">
    <text evidence="6">The sequence shown here is derived from an EMBL/GenBank/DDBJ whole genome shotgun (WGS) entry which is preliminary data.</text>
</comment>
<dbReference type="SMART" id="SM00642">
    <property type="entry name" value="Aamy"/>
    <property type="match status" value="1"/>
</dbReference>
<evidence type="ECO:0000259" key="5">
    <source>
        <dbReference type="SMART" id="SM00642"/>
    </source>
</evidence>
<evidence type="ECO:0000256" key="4">
    <source>
        <dbReference type="SAM" id="MobiDB-lite"/>
    </source>
</evidence>
<reference evidence="6 7" key="1">
    <citation type="submission" date="2019-11" db="EMBL/GenBank/DDBJ databases">
        <authorList>
            <person name="Jiang L.-Q."/>
        </authorList>
    </citation>
    <scope>NUCLEOTIDE SEQUENCE [LARGE SCALE GENOMIC DNA]</scope>
    <source>
        <strain evidence="6 7">YIM 132087</strain>
    </source>
</reference>
<dbReference type="NCBIfam" id="TIGR02100">
    <property type="entry name" value="glgX_debranch"/>
    <property type="match status" value="1"/>
</dbReference>
<dbReference type="RefSeq" id="WP_154770720.1">
    <property type="nucleotide sequence ID" value="NZ_WLYK01000011.1"/>
</dbReference>
<name>A0A7K1FU62_9ACTN</name>
<proteinExistence type="inferred from homology"/>
<dbReference type="SUPFAM" id="SSF81296">
    <property type="entry name" value="E set domains"/>
    <property type="match status" value="1"/>
</dbReference>
<dbReference type="AlphaFoldDB" id="A0A7K1FU62"/>
<gene>
    <name evidence="6" type="primary">glgX</name>
    <name evidence="6" type="ORF">GIS00_22560</name>
</gene>
<organism evidence="6 7">
    <name type="scientific">Nakamurella alba</name>
    <dbReference type="NCBI Taxonomy" id="2665158"/>
    <lineage>
        <taxon>Bacteria</taxon>
        <taxon>Bacillati</taxon>
        <taxon>Actinomycetota</taxon>
        <taxon>Actinomycetes</taxon>
        <taxon>Nakamurellales</taxon>
        <taxon>Nakamurellaceae</taxon>
        <taxon>Nakamurella</taxon>
    </lineage>
</organism>
<keyword evidence="3" id="KW-0326">Glycosidase</keyword>
<dbReference type="SUPFAM" id="SSF51011">
    <property type="entry name" value="Glycosyl hydrolase domain"/>
    <property type="match status" value="1"/>
</dbReference>